<keyword evidence="2" id="KW-1185">Reference proteome</keyword>
<proteinExistence type="predicted"/>
<reference evidence="1 2" key="1">
    <citation type="journal article" date="2019" name="Nat. Ecol. Evol.">
        <title>Megaphylogeny resolves global patterns of mushroom evolution.</title>
        <authorList>
            <person name="Varga T."/>
            <person name="Krizsan K."/>
            <person name="Foldi C."/>
            <person name="Dima B."/>
            <person name="Sanchez-Garcia M."/>
            <person name="Sanchez-Ramirez S."/>
            <person name="Szollosi G.J."/>
            <person name="Szarkandi J.G."/>
            <person name="Papp V."/>
            <person name="Albert L."/>
            <person name="Andreopoulos W."/>
            <person name="Angelini C."/>
            <person name="Antonin V."/>
            <person name="Barry K.W."/>
            <person name="Bougher N.L."/>
            <person name="Buchanan P."/>
            <person name="Buyck B."/>
            <person name="Bense V."/>
            <person name="Catcheside P."/>
            <person name="Chovatia M."/>
            <person name="Cooper J."/>
            <person name="Damon W."/>
            <person name="Desjardin D."/>
            <person name="Finy P."/>
            <person name="Geml J."/>
            <person name="Haridas S."/>
            <person name="Hughes K."/>
            <person name="Justo A."/>
            <person name="Karasinski D."/>
            <person name="Kautmanova I."/>
            <person name="Kiss B."/>
            <person name="Kocsube S."/>
            <person name="Kotiranta H."/>
            <person name="LaButti K.M."/>
            <person name="Lechner B.E."/>
            <person name="Liimatainen K."/>
            <person name="Lipzen A."/>
            <person name="Lukacs Z."/>
            <person name="Mihaltcheva S."/>
            <person name="Morgado L.N."/>
            <person name="Niskanen T."/>
            <person name="Noordeloos M.E."/>
            <person name="Ohm R.A."/>
            <person name="Ortiz-Santana B."/>
            <person name="Ovrebo C."/>
            <person name="Racz N."/>
            <person name="Riley R."/>
            <person name="Savchenko A."/>
            <person name="Shiryaev A."/>
            <person name="Soop K."/>
            <person name="Spirin V."/>
            <person name="Szebenyi C."/>
            <person name="Tomsovsky M."/>
            <person name="Tulloss R.E."/>
            <person name="Uehling J."/>
            <person name="Grigoriev I.V."/>
            <person name="Vagvolgyi C."/>
            <person name="Papp T."/>
            <person name="Martin F.M."/>
            <person name="Miettinen O."/>
            <person name="Hibbett D.S."/>
            <person name="Nagy L.G."/>
        </authorList>
    </citation>
    <scope>NUCLEOTIDE SEQUENCE [LARGE SCALE GENOMIC DNA]</scope>
    <source>
        <strain evidence="1 2">CBS 962.96</strain>
    </source>
</reference>
<organism evidence="1 2">
    <name type="scientific">Dendrothele bispora (strain CBS 962.96)</name>
    <dbReference type="NCBI Taxonomy" id="1314807"/>
    <lineage>
        <taxon>Eukaryota</taxon>
        <taxon>Fungi</taxon>
        <taxon>Dikarya</taxon>
        <taxon>Basidiomycota</taxon>
        <taxon>Agaricomycotina</taxon>
        <taxon>Agaricomycetes</taxon>
        <taxon>Agaricomycetidae</taxon>
        <taxon>Agaricales</taxon>
        <taxon>Agaricales incertae sedis</taxon>
        <taxon>Dendrothele</taxon>
    </lineage>
</organism>
<sequence length="117" mass="12959">MCHEQNGPCTVYISLRKAEAAEERSNGACGKAPPLATEEGLKHIRMLVDDNNQYHRWPSFPTAPTFHKFAITDNDLRSKAPPLRAPSTFETPVVNPFPGVAIHSSEYADRHGFLSPT</sequence>
<protein>
    <submittedName>
        <fullName evidence="1">Uncharacterized protein</fullName>
    </submittedName>
</protein>
<dbReference type="EMBL" id="ML179503">
    <property type="protein sequence ID" value="THU86318.1"/>
    <property type="molecule type" value="Genomic_DNA"/>
</dbReference>
<gene>
    <name evidence="1" type="ORF">K435DRAFT_868403</name>
</gene>
<dbReference type="Proteomes" id="UP000297245">
    <property type="component" value="Unassembled WGS sequence"/>
</dbReference>
<dbReference type="AlphaFoldDB" id="A0A4S8LD80"/>
<name>A0A4S8LD80_DENBC</name>
<evidence type="ECO:0000313" key="1">
    <source>
        <dbReference type="EMBL" id="THU86318.1"/>
    </source>
</evidence>
<evidence type="ECO:0000313" key="2">
    <source>
        <dbReference type="Proteomes" id="UP000297245"/>
    </source>
</evidence>
<accession>A0A4S8LD80</accession>